<dbReference type="Proteomes" id="UP000257109">
    <property type="component" value="Unassembled WGS sequence"/>
</dbReference>
<keyword evidence="2" id="KW-1185">Reference proteome</keyword>
<accession>A0A371IBM2</accession>
<dbReference type="EMBL" id="QJKJ01000465">
    <property type="protein sequence ID" value="RDY12448.1"/>
    <property type="molecule type" value="Genomic_DNA"/>
</dbReference>
<proteinExistence type="predicted"/>
<dbReference type="InterPro" id="IPR043128">
    <property type="entry name" value="Rev_trsase/Diguanyl_cyclase"/>
</dbReference>
<dbReference type="AlphaFoldDB" id="A0A371IBM2"/>
<dbReference type="InterPro" id="IPR043502">
    <property type="entry name" value="DNA/RNA_pol_sf"/>
</dbReference>
<dbReference type="Gene3D" id="3.30.70.270">
    <property type="match status" value="1"/>
</dbReference>
<reference evidence="1" key="1">
    <citation type="submission" date="2018-05" db="EMBL/GenBank/DDBJ databases">
        <title>Draft genome of Mucuna pruriens seed.</title>
        <authorList>
            <person name="Nnadi N.E."/>
            <person name="Vos R."/>
            <person name="Hasami M.H."/>
            <person name="Devisetty U.K."/>
            <person name="Aguiy J.C."/>
        </authorList>
    </citation>
    <scope>NUCLEOTIDE SEQUENCE [LARGE SCALE GENOMIC DNA]</scope>
    <source>
        <strain evidence="1">JCA_2017</strain>
    </source>
</reference>
<feature type="non-terminal residue" evidence="1">
    <location>
        <position position="1"/>
    </location>
</feature>
<organism evidence="1 2">
    <name type="scientific">Mucuna pruriens</name>
    <name type="common">Velvet bean</name>
    <name type="synonym">Dolichos pruriens</name>
    <dbReference type="NCBI Taxonomy" id="157652"/>
    <lineage>
        <taxon>Eukaryota</taxon>
        <taxon>Viridiplantae</taxon>
        <taxon>Streptophyta</taxon>
        <taxon>Embryophyta</taxon>
        <taxon>Tracheophyta</taxon>
        <taxon>Spermatophyta</taxon>
        <taxon>Magnoliopsida</taxon>
        <taxon>eudicotyledons</taxon>
        <taxon>Gunneridae</taxon>
        <taxon>Pentapetalae</taxon>
        <taxon>rosids</taxon>
        <taxon>fabids</taxon>
        <taxon>Fabales</taxon>
        <taxon>Fabaceae</taxon>
        <taxon>Papilionoideae</taxon>
        <taxon>50 kb inversion clade</taxon>
        <taxon>NPAAA clade</taxon>
        <taxon>indigoferoid/millettioid clade</taxon>
        <taxon>Phaseoleae</taxon>
        <taxon>Mucuna</taxon>
    </lineage>
</organism>
<comment type="caution">
    <text evidence="1">The sequence shown here is derived from an EMBL/GenBank/DDBJ whole genome shotgun (WGS) entry which is preliminary data.</text>
</comment>
<evidence type="ECO:0000313" key="2">
    <source>
        <dbReference type="Proteomes" id="UP000257109"/>
    </source>
</evidence>
<evidence type="ECO:0000313" key="1">
    <source>
        <dbReference type="EMBL" id="RDY12448.1"/>
    </source>
</evidence>
<gene>
    <name evidence="1" type="ORF">CR513_02768</name>
</gene>
<dbReference type="SUPFAM" id="SSF56672">
    <property type="entry name" value="DNA/RNA polymerases"/>
    <property type="match status" value="1"/>
</dbReference>
<sequence>MSGKPIQGANKMHGHKLEASRLINQRLTSSPLFQTPLLYGEVRSILGHVGFYRRFIKNFSKIVLPLSKLLQKDVEFKLTNPVLKPFKS</sequence>
<protein>
    <submittedName>
        <fullName evidence="1">Mitochondrial protein</fullName>
    </submittedName>
</protein>
<name>A0A371IBM2_MUCPR</name>
<dbReference type="OrthoDB" id="2020560at2759"/>